<dbReference type="GO" id="GO:0051213">
    <property type="term" value="F:dioxygenase activity"/>
    <property type="evidence" value="ECO:0007669"/>
    <property type="project" value="InterPro"/>
</dbReference>
<evidence type="ECO:0000313" key="1">
    <source>
        <dbReference type="EMBL" id="AWK74352.1"/>
    </source>
</evidence>
<proteinExistence type="predicted"/>
<name>A0A2S2C0F8_9NOCA</name>
<dbReference type="RefSeq" id="WP_109333201.1">
    <property type="nucleotide sequence ID" value="NZ_CP021354.1"/>
</dbReference>
<dbReference type="SUPFAM" id="SSF51182">
    <property type="entry name" value="RmlC-like cupins"/>
    <property type="match status" value="1"/>
</dbReference>
<dbReference type="Proteomes" id="UP000245711">
    <property type="component" value="Chromosome"/>
</dbReference>
<dbReference type="OrthoDB" id="285029at2"/>
<protein>
    <recommendedName>
        <fullName evidence="3">Gentisate 1,2-dioxygenase</fullName>
    </recommendedName>
</protein>
<evidence type="ECO:0000313" key="2">
    <source>
        <dbReference type="Proteomes" id="UP000245711"/>
    </source>
</evidence>
<dbReference type="KEGG" id="roz:CBI38_25130"/>
<dbReference type="PANTHER" id="PTHR41517">
    <property type="entry name" value="1,2-DIOXYGENASE PROTEIN-RELATED"/>
    <property type="match status" value="1"/>
</dbReference>
<dbReference type="InterPro" id="IPR014710">
    <property type="entry name" value="RmlC-like_jellyroll"/>
</dbReference>
<organism evidence="1 2">
    <name type="scientific">Rhodococcus oxybenzonivorans</name>
    <dbReference type="NCBI Taxonomy" id="1990687"/>
    <lineage>
        <taxon>Bacteria</taxon>
        <taxon>Bacillati</taxon>
        <taxon>Actinomycetota</taxon>
        <taxon>Actinomycetes</taxon>
        <taxon>Mycobacteriales</taxon>
        <taxon>Nocardiaceae</taxon>
        <taxon>Rhodococcus</taxon>
    </lineage>
</organism>
<evidence type="ECO:0008006" key="3">
    <source>
        <dbReference type="Google" id="ProtNLM"/>
    </source>
</evidence>
<dbReference type="Gene3D" id="2.60.120.10">
    <property type="entry name" value="Jelly Rolls"/>
    <property type="match status" value="2"/>
</dbReference>
<gene>
    <name evidence="1" type="ORF">CBI38_25130</name>
</gene>
<dbReference type="InterPro" id="IPR047183">
    <property type="entry name" value="GDO-like"/>
</dbReference>
<dbReference type="AlphaFoldDB" id="A0A2S2C0F8"/>
<accession>A0A2S2C0F8</accession>
<dbReference type="PANTHER" id="PTHR41517:SF1">
    <property type="entry name" value="CUPIN"/>
    <property type="match status" value="1"/>
</dbReference>
<dbReference type="EMBL" id="CP021354">
    <property type="protein sequence ID" value="AWK74352.1"/>
    <property type="molecule type" value="Genomic_DNA"/>
</dbReference>
<sequence>MSPHAHLLDSRQAPRYQREQWSPLMISATEIDTAFAALEAGEPDDRGRREMLIVHPQAPKGARGLAPATQVSLGVLLPGESTVPVRANTTGLTMCLAGSGTVHIGARTMHVVQQDVWTKPSMNLEALTNNGTTAFRYLRYTNAALLESISAYYEDFGSAVDTHDHEAVPASGRRAKDLAPAIALGDDGSQLLPYEHIIDPDPITDSPLLFAWSEVSQHLSGVLGLETGYTGRPLYCLYNPATGRLNGTTPSFFATITAIGGDFAGGTHRHMSSAINYHFAGSGYSIVEGQRFDWAAGDLMLSAPGWAAHAHTISGEGARILTVQDHPLHASTGSLVWQEDIDNGEVLALGTQTGFETNLAEYATQQ</sequence>
<dbReference type="InterPro" id="IPR011051">
    <property type="entry name" value="RmlC_Cupin_sf"/>
</dbReference>
<keyword evidence="2" id="KW-1185">Reference proteome</keyword>
<reference evidence="1 2" key="1">
    <citation type="submission" date="2017-05" db="EMBL/GenBank/DDBJ databases">
        <title>Isolation of Rhodococcus sp. S2-17 biodegrading of BP-3.</title>
        <authorList>
            <person name="Lee Y."/>
            <person name="Kim K.H."/>
            <person name="Chun B.H."/>
            <person name="Jung H.S."/>
            <person name="Jeon C.O."/>
        </authorList>
    </citation>
    <scope>NUCLEOTIDE SEQUENCE [LARGE SCALE GENOMIC DNA]</scope>
    <source>
        <strain evidence="1 2">S2-17</strain>
    </source>
</reference>